<keyword evidence="4" id="KW-1185">Reference proteome</keyword>
<dbReference type="InterPro" id="IPR016135">
    <property type="entry name" value="UBQ-conjugating_enzyme/RWD"/>
</dbReference>
<dbReference type="PANTHER" id="PTHR24068">
    <property type="entry name" value="UBIQUITIN-CONJUGATING ENZYME E2"/>
    <property type="match status" value="1"/>
</dbReference>
<gene>
    <name evidence="3" type="ORF">QBC34DRAFT_152086</name>
</gene>
<dbReference type="EMBL" id="MU865959">
    <property type="protein sequence ID" value="KAK4446167.1"/>
    <property type="molecule type" value="Genomic_DNA"/>
</dbReference>
<protein>
    <submittedName>
        <fullName evidence="3">Ubiquitin-conjugating enzyme/RWD-like protein</fullName>
    </submittedName>
</protein>
<dbReference type="AlphaFoldDB" id="A0AAV9GFX6"/>
<evidence type="ECO:0000256" key="1">
    <source>
        <dbReference type="SAM" id="MobiDB-lite"/>
    </source>
</evidence>
<reference evidence="3" key="1">
    <citation type="journal article" date="2023" name="Mol. Phylogenet. Evol.">
        <title>Genome-scale phylogeny and comparative genomics of the fungal order Sordariales.</title>
        <authorList>
            <person name="Hensen N."/>
            <person name="Bonometti L."/>
            <person name="Westerberg I."/>
            <person name="Brannstrom I.O."/>
            <person name="Guillou S."/>
            <person name="Cros-Aarteil S."/>
            <person name="Calhoun S."/>
            <person name="Haridas S."/>
            <person name="Kuo A."/>
            <person name="Mondo S."/>
            <person name="Pangilinan J."/>
            <person name="Riley R."/>
            <person name="LaButti K."/>
            <person name="Andreopoulos B."/>
            <person name="Lipzen A."/>
            <person name="Chen C."/>
            <person name="Yan M."/>
            <person name="Daum C."/>
            <person name="Ng V."/>
            <person name="Clum A."/>
            <person name="Steindorff A."/>
            <person name="Ohm R.A."/>
            <person name="Martin F."/>
            <person name="Silar P."/>
            <person name="Natvig D.O."/>
            <person name="Lalanne C."/>
            <person name="Gautier V."/>
            <person name="Ament-Velasquez S.L."/>
            <person name="Kruys A."/>
            <person name="Hutchinson M.I."/>
            <person name="Powell A.J."/>
            <person name="Barry K."/>
            <person name="Miller A.N."/>
            <person name="Grigoriev I.V."/>
            <person name="Debuchy R."/>
            <person name="Gladieux P."/>
            <person name="Hiltunen Thoren M."/>
            <person name="Johannesson H."/>
        </authorList>
    </citation>
    <scope>NUCLEOTIDE SEQUENCE</scope>
    <source>
        <strain evidence="3">PSN243</strain>
    </source>
</reference>
<name>A0AAV9GFX6_9PEZI</name>
<organism evidence="3 4">
    <name type="scientific">Podospora aff. communis PSN243</name>
    <dbReference type="NCBI Taxonomy" id="3040156"/>
    <lineage>
        <taxon>Eukaryota</taxon>
        <taxon>Fungi</taxon>
        <taxon>Dikarya</taxon>
        <taxon>Ascomycota</taxon>
        <taxon>Pezizomycotina</taxon>
        <taxon>Sordariomycetes</taxon>
        <taxon>Sordariomycetidae</taxon>
        <taxon>Sordariales</taxon>
        <taxon>Podosporaceae</taxon>
        <taxon>Podospora</taxon>
    </lineage>
</organism>
<feature type="domain" description="UBC core" evidence="2">
    <location>
        <begin position="103"/>
        <end position="198"/>
    </location>
</feature>
<reference evidence="3" key="2">
    <citation type="submission" date="2023-05" db="EMBL/GenBank/DDBJ databases">
        <authorList>
            <consortium name="Lawrence Berkeley National Laboratory"/>
            <person name="Steindorff A."/>
            <person name="Hensen N."/>
            <person name="Bonometti L."/>
            <person name="Westerberg I."/>
            <person name="Brannstrom I.O."/>
            <person name="Guillou S."/>
            <person name="Cros-Aarteil S."/>
            <person name="Calhoun S."/>
            <person name="Haridas S."/>
            <person name="Kuo A."/>
            <person name="Mondo S."/>
            <person name="Pangilinan J."/>
            <person name="Riley R."/>
            <person name="Labutti K."/>
            <person name="Andreopoulos B."/>
            <person name="Lipzen A."/>
            <person name="Chen C."/>
            <person name="Yanf M."/>
            <person name="Daum C."/>
            <person name="Ng V."/>
            <person name="Clum A."/>
            <person name="Ohm R."/>
            <person name="Martin F."/>
            <person name="Silar P."/>
            <person name="Natvig D."/>
            <person name="Lalanne C."/>
            <person name="Gautier V."/>
            <person name="Ament-Velasquez S.L."/>
            <person name="Kruys A."/>
            <person name="Hutchinson M.I."/>
            <person name="Powell A.J."/>
            <person name="Barry K."/>
            <person name="Miller A.N."/>
            <person name="Grigoriev I.V."/>
            <person name="Debuchy R."/>
            <person name="Gladieux P."/>
            <person name="Thoren M.H."/>
            <person name="Johannesson H."/>
        </authorList>
    </citation>
    <scope>NUCLEOTIDE SEQUENCE</scope>
    <source>
        <strain evidence="3">PSN243</strain>
    </source>
</reference>
<comment type="caution">
    <text evidence="3">The sequence shown here is derived from an EMBL/GenBank/DDBJ whole genome shotgun (WGS) entry which is preliminary data.</text>
</comment>
<feature type="compositionally biased region" description="Low complexity" evidence="1">
    <location>
        <begin position="25"/>
        <end position="38"/>
    </location>
</feature>
<evidence type="ECO:0000259" key="2">
    <source>
        <dbReference type="Pfam" id="PF00179"/>
    </source>
</evidence>
<dbReference type="Pfam" id="PF00179">
    <property type="entry name" value="UQ_con"/>
    <property type="match status" value="1"/>
</dbReference>
<proteinExistence type="predicted"/>
<dbReference type="Proteomes" id="UP001321760">
    <property type="component" value="Unassembled WGS sequence"/>
</dbReference>
<dbReference type="Gene3D" id="3.10.110.10">
    <property type="entry name" value="Ubiquitin Conjugating Enzyme"/>
    <property type="match status" value="1"/>
</dbReference>
<sequence length="217" mass="24247">MSDHRHGSVESDESPDRRCIIFRVTSTTSSTNPSRSATGTGAKRLASLRSKDLEGQPEAFEHAPSSSCTKKLGVEYRYFMNPHERISFMTARWLCADEGGTIRLRLSFEGPPQSPYRGGSFHLSCHCNVRWYPFAAPQVRFLTRVYHPNIDAAGNICMESILGKSWSPVQGLDTVVLWLSSLLSDPSVDDPLVFERAKRKVFVTNWTVGFSLFVAGQ</sequence>
<accession>A0AAV9GFX6</accession>
<evidence type="ECO:0000313" key="4">
    <source>
        <dbReference type="Proteomes" id="UP001321760"/>
    </source>
</evidence>
<evidence type="ECO:0000313" key="3">
    <source>
        <dbReference type="EMBL" id="KAK4446167.1"/>
    </source>
</evidence>
<feature type="region of interest" description="Disordered" evidence="1">
    <location>
        <begin position="23"/>
        <end position="43"/>
    </location>
</feature>
<dbReference type="InterPro" id="IPR000608">
    <property type="entry name" value="UBC"/>
</dbReference>
<dbReference type="SUPFAM" id="SSF54495">
    <property type="entry name" value="UBC-like"/>
    <property type="match status" value="1"/>
</dbReference>
<dbReference type="SMART" id="SM00212">
    <property type="entry name" value="UBCc"/>
    <property type="match status" value="1"/>
</dbReference>